<feature type="non-terminal residue" evidence="6">
    <location>
        <position position="72"/>
    </location>
</feature>
<feature type="non-terminal residue" evidence="6">
    <location>
        <position position="1"/>
    </location>
</feature>
<dbReference type="GeneID" id="17285255"/>
<keyword evidence="3" id="KW-0413">Isomerase</keyword>
<keyword evidence="2" id="KW-0238">DNA-binding</keyword>
<protein>
    <recommendedName>
        <fullName evidence="5">DEAD/DEAH-box helicase domain-containing protein</fullName>
    </recommendedName>
</protein>
<dbReference type="OMA" id="ACAVFPT"/>
<dbReference type="GO" id="GO:0005634">
    <property type="term" value="C:nucleus"/>
    <property type="evidence" value="ECO:0007669"/>
    <property type="project" value="TreeGrafter"/>
</dbReference>
<keyword evidence="4" id="KW-0539">Nucleus</keyword>
<dbReference type="GO" id="GO:0043138">
    <property type="term" value="F:3'-5' DNA helicase activity"/>
    <property type="evidence" value="ECO:0007669"/>
    <property type="project" value="TreeGrafter"/>
</dbReference>
<organism evidence="6">
    <name type="scientific">Emiliania huxleyi</name>
    <name type="common">Coccolithophore</name>
    <name type="synonym">Pontosphaera huxleyi</name>
    <dbReference type="NCBI Taxonomy" id="2903"/>
    <lineage>
        <taxon>Eukaryota</taxon>
        <taxon>Haptista</taxon>
        <taxon>Haptophyta</taxon>
        <taxon>Prymnesiophyceae</taxon>
        <taxon>Isochrysidales</taxon>
        <taxon>Noelaerhabdaceae</taxon>
        <taxon>Emiliania</taxon>
    </lineage>
</organism>
<dbReference type="GO" id="GO:0005694">
    <property type="term" value="C:chromosome"/>
    <property type="evidence" value="ECO:0007669"/>
    <property type="project" value="TreeGrafter"/>
</dbReference>
<dbReference type="eggNOG" id="KOG0351">
    <property type="taxonomic scope" value="Eukaryota"/>
</dbReference>
<dbReference type="PANTHER" id="PTHR13710">
    <property type="entry name" value="DNA HELICASE RECQ FAMILY MEMBER"/>
    <property type="match status" value="1"/>
</dbReference>
<dbReference type="GO" id="GO:0003677">
    <property type="term" value="F:DNA binding"/>
    <property type="evidence" value="ECO:0007669"/>
    <property type="project" value="UniProtKB-KW"/>
</dbReference>
<accession>R1G2C6</accession>
<proteinExistence type="inferred from homology"/>
<dbReference type="InterPro" id="IPR011545">
    <property type="entry name" value="DEAD/DEAH_box_helicase_dom"/>
</dbReference>
<dbReference type="GO" id="GO:0005737">
    <property type="term" value="C:cytoplasm"/>
    <property type="evidence" value="ECO:0007669"/>
    <property type="project" value="TreeGrafter"/>
</dbReference>
<reference evidence="6" key="1">
    <citation type="submission" date="2012-07" db="EMBL/GenBank/DDBJ databases">
        <title>Genome variability drives Emilianias global distribution.</title>
        <authorList>
            <consortium name="DOE Joint Genome Institute"/>
            <person name="Read B."/>
            <person name="Kegel J."/>
            <person name="Klute M."/>
            <person name="Kuo A."/>
            <person name="Lefebvre S.C."/>
            <person name="Maumus F."/>
            <person name="Mayer C."/>
            <person name="Miller J."/>
            <person name="Allen A."/>
            <person name="Bidle K."/>
            <person name="Borodovsky M."/>
            <person name="Bowler C."/>
            <person name="Brownlee C."/>
            <person name="Claverie J.-M."/>
            <person name="Cock M."/>
            <person name="De Vargas C."/>
            <person name="Elias M."/>
            <person name="Frickenhaus S."/>
            <person name="Gladyshev V.N."/>
            <person name="Gonzalez K."/>
            <person name="Guda C."/>
            <person name="Hadaegh A."/>
            <person name="Herman E."/>
            <person name="Iglesias-Rodriguez D."/>
            <person name="Jones B."/>
            <person name="Lawson T."/>
            <person name="Leese F."/>
            <person name="Lin Y.-C."/>
            <person name="Lindquist E."/>
            <person name="Lobanov A."/>
            <person name="Lucas S."/>
            <person name="Malik S.-H.B."/>
            <person name="Marsh M.E."/>
            <person name="Mock T."/>
            <person name="Monier A."/>
            <person name="Moreau H."/>
            <person name="Mueller-Roeber B."/>
            <person name="Napier J."/>
            <person name="Ogata H."/>
            <person name="Parker M."/>
            <person name="Probert I."/>
            <person name="Quesneville H."/>
            <person name="Raines C."/>
            <person name="Rensing S."/>
            <person name="Riano-Pachon D.M."/>
            <person name="Richier S."/>
            <person name="Rokitta S."/>
            <person name="Salamov A."/>
            <person name="Sarno A.F."/>
            <person name="Schmutz J."/>
            <person name="Schroeder D."/>
            <person name="Shiraiwa Y."/>
            <person name="Soanes D.M."/>
            <person name="Valentin K."/>
            <person name="Van Der Giezen M."/>
            <person name="Van Der Peer Y."/>
            <person name="Vardi A."/>
            <person name="Verret F."/>
            <person name="Von Dassow P."/>
            <person name="Wheeler G."/>
            <person name="Williams B."/>
            <person name="Wilson W."/>
            <person name="Wolfe G."/>
            <person name="Wurch L.L."/>
            <person name="Young J."/>
            <person name="Dacks J.B."/>
            <person name="Delwiche C.F."/>
            <person name="Dyhrman S."/>
            <person name="Glockner G."/>
            <person name="John U."/>
            <person name="Richards T."/>
            <person name="Worden A.Z."/>
            <person name="Zhang X."/>
            <person name="Grigoriev I.V."/>
        </authorList>
    </citation>
    <scope>NUCLEOTIDE SEQUENCE</scope>
    <source>
        <strain evidence="6">CCMP1516</strain>
    </source>
</reference>
<dbReference type="RefSeq" id="XP_005792413.1">
    <property type="nucleotide sequence ID" value="XM_005792356.1"/>
</dbReference>
<dbReference type="SUPFAM" id="SSF52540">
    <property type="entry name" value="P-loop containing nucleoside triphosphate hydrolases"/>
    <property type="match status" value="1"/>
</dbReference>
<evidence type="ECO:0000256" key="2">
    <source>
        <dbReference type="ARBA" id="ARBA00023125"/>
    </source>
</evidence>
<gene>
    <name evidence="6" type="ORF">EMIHUDRAFT_48778</name>
</gene>
<dbReference type="AlphaFoldDB" id="R1G2C6"/>
<evidence type="ECO:0000256" key="4">
    <source>
        <dbReference type="ARBA" id="ARBA00023242"/>
    </source>
</evidence>
<dbReference type="GO" id="GO:0000724">
    <property type="term" value="P:double-strand break repair via homologous recombination"/>
    <property type="evidence" value="ECO:0007669"/>
    <property type="project" value="TreeGrafter"/>
</dbReference>
<dbReference type="Pfam" id="PF00270">
    <property type="entry name" value="DEAD"/>
    <property type="match status" value="1"/>
</dbReference>
<dbReference type="Gene3D" id="3.40.50.300">
    <property type="entry name" value="P-loop containing nucleotide triphosphate hydrolases"/>
    <property type="match status" value="1"/>
</dbReference>
<dbReference type="EMBL" id="KB863526">
    <property type="protein sequence ID" value="EOD39984.1"/>
    <property type="molecule type" value="Genomic_DNA"/>
</dbReference>
<dbReference type="KEGG" id="ehx:EMIHUDRAFT_48778"/>
<dbReference type="HOGENOM" id="CLU_001103_17_5_1"/>
<evidence type="ECO:0000259" key="5">
    <source>
        <dbReference type="Pfam" id="PF00270"/>
    </source>
</evidence>
<sequence length="72" mass="7816">LLKSRFGHTSFRPLQREVVNACLAGRDVFAILPTGGGKSLTFQLPPLLEPSGVTLVVSPLVSLMQDQVRSLR</sequence>
<feature type="domain" description="DEAD/DEAH-box helicase" evidence="5">
    <location>
        <begin position="12"/>
        <end position="71"/>
    </location>
</feature>
<comment type="similarity">
    <text evidence="1">Belongs to the helicase family. RecQ subfamily.</text>
</comment>
<dbReference type="PaxDb" id="2903-EOD39984"/>
<evidence type="ECO:0000313" key="6">
    <source>
        <dbReference type="EMBL" id="EOD39984.1"/>
    </source>
</evidence>
<evidence type="ECO:0000256" key="1">
    <source>
        <dbReference type="ARBA" id="ARBA00005446"/>
    </source>
</evidence>
<dbReference type="STRING" id="2903.R1G2C6"/>
<dbReference type="GO" id="GO:0005524">
    <property type="term" value="F:ATP binding"/>
    <property type="evidence" value="ECO:0007669"/>
    <property type="project" value="InterPro"/>
</dbReference>
<evidence type="ECO:0000256" key="3">
    <source>
        <dbReference type="ARBA" id="ARBA00023235"/>
    </source>
</evidence>
<dbReference type="InterPro" id="IPR027417">
    <property type="entry name" value="P-loop_NTPase"/>
</dbReference>
<dbReference type="GO" id="GO:0009378">
    <property type="term" value="F:four-way junction helicase activity"/>
    <property type="evidence" value="ECO:0007669"/>
    <property type="project" value="TreeGrafter"/>
</dbReference>
<name>R1G2C6_EMIHU</name>
<dbReference type="PANTHER" id="PTHR13710:SF153">
    <property type="entry name" value="RECQ-LIKE DNA HELICASE BLM"/>
    <property type="match status" value="1"/>
</dbReference>